<dbReference type="RefSeq" id="WP_101589262.1">
    <property type="nucleotide sequence ID" value="NZ_FXZM01000008.1"/>
</dbReference>
<dbReference type="Pfam" id="PF13828">
    <property type="entry name" value="DUF4190"/>
    <property type="match status" value="1"/>
</dbReference>
<keyword evidence="2" id="KW-0472">Membrane</keyword>
<feature type="transmembrane region" description="Helical" evidence="2">
    <location>
        <begin position="80"/>
        <end position="106"/>
    </location>
</feature>
<sequence>MSGSGQSGYGPGSGSSADYGYGSDPYGMGPSSVPSTAGPYGHADSSAQPDPYAAPGAPQTIDPYAGAYPGPVVHSRPTSAMAILSLVFSLVGLVTYGFTSIVGVILGHVARSQIKRTGEQGSGLALAGLIVGYSVIGLVVVGVAIYFVLVVTALSQSIDTISQAA</sequence>
<feature type="domain" description="DUF4190" evidence="3">
    <location>
        <begin position="81"/>
        <end position="141"/>
    </location>
</feature>
<dbReference type="OrthoDB" id="4374883at2"/>
<evidence type="ECO:0000313" key="5">
    <source>
        <dbReference type="Proteomes" id="UP000234462"/>
    </source>
</evidence>
<reference evidence="5" key="1">
    <citation type="submission" date="2017-03" db="EMBL/GenBank/DDBJ databases">
        <authorList>
            <person name="Monnet C."/>
        </authorList>
    </citation>
    <scope>NUCLEOTIDE SEQUENCE [LARGE SCALE GENOMIC DNA]</scope>
    <source>
        <strain evidence="5">SJ5-8</strain>
    </source>
</reference>
<feature type="compositionally biased region" description="Gly residues" evidence="1">
    <location>
        <begin position="1"/>
        <end position="13"/>
    </location>
</feature>
<evidence type="ECO:0000313" key="4">
    <source>
        <dbReference type="EMBL" id="SMY12328.1"/>
    </source>
</evidence>
<proteinExistence type="predicted"/>
<evidence type="ECO:0000256" key="2">
    <source>
        <dbReference type="SAM" id="Phobius"/>
    </source>
</evidence>
<feature type="region of interest" description="Disordered" evidence="1">
    <location>
        <begin position="1"/>
        <end position="55"/>
    </location>
</feature>
<dbReference type="Proteomes" id="UP000234462">
    <property type="component" value="Unassembled WGS sequence"/>
</dbReference>
<accession>A0A2H1L5Z5</accession>
<evidence type="ECO:0000256" key="1">
    <source>
        <dbReference type="SAM" id="MobiDB-lite"/>
    </source>
</evidence>
<protein>
    <recommendedName>
        <fullName evidence="3">DUF4190 domain-containing protein</fullName>
    </recommendedName>
</protein>
<feature type="compositionally biased region" description="Low complexity" evidence="1">
    <location>
        <begin position="14"/>
        <end position="27"/>
    </location>
</feature>
<feature type="transmembrane region" description="Helical" evidence="2">
    <location>
        <begin position="126"/>
        <end position="149"/>
    </location>
</feature>
<organism evidence="4 5">
    <name type="scientific">Brevibacterium jeotgali</name>
    <dbReference type="NCBI Taxonomy" id="1262550"/>
    <lineage>
        <taxon>Bacteria</taxon>
        <taxon>Bacillati</taxon>
        <taxon>Actinomycetota</taxon>
        <taxon>Actinomycetes</taxon>
        <taxon>Micrococcales</taxon>
        <taxon>Brevibacteriaceae</taxon>
        <taxon>Brevibacterium</taxon>
    </lineage>
</organism>
<keyword evidence="2" id="KW-1133">Transmembrane helix</keyword>
<keyword evidence="5" id="KW-1185">Reference proteome</keyword>
<dbReference type="EMBL" id="FXZM01000008">
    <property type="protein sequence ID" value="SMY12328.1"/>
    <property type="molecule type" value="Genomic_DNA"/>
</dbReference>
<name>A0A2H1L5Z5_9MICO</name>
<evidence type="ECO:0000259" key="3">
    <source>
        <dbReference type="Pfam" id="PF13828"/>
    </source>
</evidence>
<dbReference type="AlphaFoldDB" id="A0A2H1L5Z5"/>
<gene>
    <name evidence="4" type="ORF">BJEO58_01922</name>
</gene>
<keyword evidence="2" id="KW-0812">Transmembrane</keyword>
<dbReference type="InterPro" id="IPR025241">
    <property type="entry name" value="DUF4190"/>
</dbReference>